<comment type="similarity">
    <text evidence="3 14">Belongs to the peptidase M1 family.</text>
</comment>
<dbReference type="InterPro" id="IPR038502">
    <property type="entry name" value="M1_LTA-4_hydro/amino_C_sf"/>
</dbReference>
<comment type="catalytic activity">
    <reaction evidence="14">
        <text>leukotriene A4 + H2O = leukotriene B4</text>
        <dbReference type="Rhea" id="RHEA:22324"/>
        <dbReference type="ChEBI" id="CHEBI:15377"/>
        <dbReference type="ChEBI" id="CHEBI:57461"/>
        <dbReference type="ChEBI" id="CHEBI:57463"/>
        <dbReference type="EC" id="3.3.2.6"/>
    </reaction>
</comment>
<dbReference type="InterPro" id="IPR027268">
    <property type="entry name" value="Peptidase_M4/M1_CTD_sf"/>
</dbReference>
<dbReference type="Proteomes" id="UP000678393">
    <property type="component" value="Unassembled WGS sequence"/>
</dbReference>
<keyword evidence="5 14" id="KW-0645">Protease</keyword>
<keyword evidence="8 12" id="KW-0862">Zinc</keyword>
<dbReference type="AlphaFoldDB" id="A0A8S3YIC0"/>
<protein>
    <recommendedName>
        <fullName evidence="14">Leukotriene A(4) hydrolase</fullName>
        <shortName evidence="14">LTA-4 hydrolase</shortName>
        <ecNumber evidence="14">3.3.2.6</ecNumber>
    </recommendedName>
</protein>
<dbReference type="GO" id="GO:0004301">
    <property type="term" value="F:epoxide hydrolase activity"/>
    <property type="evidence" value="ECO:0007669"/>
    <property type="project" value="TreeGrafter"/>
</dbReference>
<dbReference type="InterPro" id="IPR014782">
    <property type="entry name" value="Peptidase_M1_dom"/>
</dbReference>
<dbReference type="InterPro" id="IPR049980">
    <property type="entry name" value="LTA4H_cat"/>
</dbReference>
<comment type="pathway">
    <text evidence="2 14">Lipid metabolism; leukotriene B4 biosynthesis.</text>
</comment>
<dbReference type="SUPFAM" id="SSF55486">
    <property type="entry name" value="Metalloproteases ('zincins'), catalytic domain"/>
    <property type="match status" value="1"/>
</dbReference>
<evidence type="ECO:0000256" key="12">
    <source>
        <dbReference type="PIRSR" id="PIRSR612777-3"/>
    </source>
</evidence>
<dbReference type="EMBL" id="CAJHNH020000096">
    <property type="protein sequence ID" value="CAG5115265.1"/>
    <property type="molecule type" value="Genomic_DNA"/>
</dbReference>
<comment type="caution">
    <text evidence="16">The sequence shown here is derived from an EMBL/GenBank/DDBJ whole genome shotgun (WGS) entry which is preliminary data.</text>
</comment>
<evidence type="ECO:0000256" key="8">
    <source>
        <dbReference type="ARBA" id="ARBA00022833"/>
    </source>
</evidence>
<evidence type="ECO:0000256" key="6">
    <source>
        <dbReference type="ARBA" id="ARBA00022723"/>
    </source>
</evidence>
<evidence type="ECO:0000256" key="14">
    <source>
        <dbReference type="RuleBase" id="RU361141"/>
    </source>
</evidence>
<dbReference type="SUPFAM" id="SSF48371">
    <property type="entry name" value="ARM repeat"/>
    <property type="match status" value="1"/>
</dbReference>
<comment type="subcellular location">
    <subcellularLocation>
        <location evidence="1 14">Cytoplasm</location>
    </subcellularLocation>
</comment>
<dbReference type="InterPro" id="IPR042097">
    <property type="entry name" value="Aminopeptidase_N-like_N_sf"/>
</dbReference>
<dbReference type="FunFam" id="1.25.40.320:FF:000001">
    <property type="entry name" value="Leukotriene A(4) hydrolase"/>
    <property type="match status" value="1"/>
</dbReference>
<dbReference type="GO" id="GO:0006508">
    <property type="term" value="P:proteolysis"/>
    <property type="evidence" value="ECO:0007669"/>
    <property type="project" value="UniProtKB-KW"/>
</dbReference>
<proteinExistence type="inferred from homology"/>
<dbReference type="FunFam" id="2.60.40.1730:FF:000004">
    <property type="entry name" value="Leukotriene A(4) hydrolase"/>
    <property type="match status" value="1"/>
</dbReference>
<keyword evidence="7 14" id="KW-0378">Hydrolase</keyword>
<dbReference type="EC" id="3.3.2.6" evidence="14"/>
<dbReference type="GO" id="GO:0043171">
    <property type="term" value="P:peptide catabolic process"/>
    <property type="evidence" value="ECO:0007669"/>
    <property type="project" value="TreeGrafter"/>
</dbReference>
<evidence type="ECO:0000256" key="11">
    <source>
        <dbReference type="PIRSR" id="PIRSR612777-2"/>
    </source>
</evidence>
<feature type="binding site" evidence="13">
    <location>
        <begin position="138"/>
        <end position="140"/>
    </location>
    <ligand>
        <name>a peptide</name>
        <dbReference type="ChEBI" id="CHEBI:60466"/>
    </ligand>
</feature>
<dbReference type="GO" id="GO:0004463">
    <property type="term" value="F:leukotriene-A4 hydrolase activity"/>
    <property type="evidence" value="ECO:0007669"/>
    <property type="project" value="UniProtKB-EC"/>
</dbReference>
<dbReference type="SMART" id="SM01263">
    <property type="entry name" value="Leuk-A4-hydro_C"/>
    <property type="match status" value="1"/>
</dbReference>
<evidence type="ECO:0000256" key="5">
    <source>
        <dbReference type="ARBA" id="ARBA00022670"/>
    </source>
</evidence>
<evidence type="ECO:0000256" key="4">
    <source>
        <dbReference type="ARBA" id="ARBA00022490"/>
    </source>
</evidence>
<dbReference type="FunFam" id="3.30.2010.30:FF:000001">
    <property type="entry name" value="Leukotriene A(4) hydrolase"/>
    <property type="match status" value="1"/>
</dbReference>
<keyword evidence="4 14" id="KW-0963">Cytoplasm</keyword>
<dbReference type="Pfam" id="PF09127">
    <property type="entry name" value="Leuk-A4-hydro_C"/>
    <property type="match status" value="1"/>
</dbReference>
<evidence type="ECO:0000256" key="7">
    <source>
        <dbReference type="ARBA" id="ARBA00022801"/>
    </source>
</evidence>
<feature type="active site" description="Proton donor" evidence="10">
    <location>
        <position position="389"/>
    </location>
</feature>
<feature type="binding site" evidence="12">
    <location>
        <position position="299"/>
    </location>
    <ligand>
        <name>Zn(2+)</name>
        <dbReference type="ChEBI" id="CHEBI:29105"/>
        <note>catalytic</note>
    </ligand>
</feature>
<evidence type="ECO:0000259" key="15">
    <source>
        <dbReference type="SMART" id="SM01263"/>
    </source>
</evidence>
<organism evidence="16 17">
    <name type="scientific">Candidula unifasciata</name>
    <dbReference type="NCBI Taxonomy" id="100452"/>
    <lineage>
        <taxon>Eukaryota</taxon>
        <taxon>Metazoa</taxon>
        <taxon>Spiralia</taxon>
        <taxon>Lophotrochozoa</taxon>
        <taxon>Mollusca</taxon>
        <taxon>Gastropoda</taxon>
        <taxon>Heterobranchia</taxon>
        <taxon>Euthyneura</taxon>
        <taxon>Panpulmonata</taxon>
        <taxon>Eupulmonata</taxon>
        <taxon>Stylommatophora</taxon>
        <taxon>Helicina</taxon>
        <taxon>Helicoidea</taxon>
        <taxon>Geomitridae</taxon>
        <taxon>Candidula</taxon>
    </lineage>
</organism>
<dbReference type="InterPro" id="IPR001930">
    <property type="entry name" value="Peptidase_M1"/>
</dbReference>
<dbReference type="PANTHER" id="PTHR45726:SF3">
    <property type="entry name" value="LEUKOTRIENE A-4 HYDROLASE"/>
    <property type="match status" value="1"/>
</dbReference>
<dbReference type="CDD" id="cd09599">
    <property type="entry name" value="M1_LTA4H"/>
    <property type="match status" value="1"/>
</dbReference>
<keyword evidence="6 12" id="KW-0479">Metal-binding</keyword>
<keyword evidence="9 14" id="KW-0482">Metalloprotease</keyword>
<evidence type="ECO:0000256" key="3">
    <source>
        <dbReference type="ARBA" id="ARBA00010136"/>
    </source>
</evidence>
<dbReference type="InterPro" id="IPR015211">
    <property type="entry name" value="Peptidase_M1_C"/>
</dbReference>
<dbReference type="OrthoDB" id="79562at2759"/>
<feature type="binding site" evidence="11">
    <location>
        <begin position="270"/>
        <end position="275"/>
    </location>
    <ligand>
        <name>a peptide</name>
        <dbReference type="ChEBI" id="CHEBI:60466"/>
    </ligand>
</feature>
<evidence type="ECO:0000256" key="10">
    <source>
        <dbReference type="PIRSR" id="PIRSR612777-1"/>
    </source>
</evidence>
<dbReference type="InterPro" id="IPR045357">
    <property type="entry name" value="Aminopeptidase_N-like_N"/>
</dbReference>
<dbReference type="GO" id="GO:0008270">
    <property type="term" value="F:zinc ion binding"/>
    <property type="evidence" value="ECO:0007669"/>
    <property type="project" value="InterPro"/>
</dbReference>
<dbReference type="PRINTS" id="PR00756">
    <property type="entry name" value="ALADIPTASE"/>
</dbReference>
<evidence type="ECO:0000256" key="2">
    <source>
        <dbReference type="ARBA" id="ARBA00004716"/>
    </source>
</evidence>
<accession>A0A8S3YIC0</accession>
<dbReference type="Pfam" id="PF17900">
    <property type="entry name" value="Peptidase_M1_N"/>
    <property type="match status" value="1"/>
</dbReference>
<feature type="active site" description="Proton acceptor" evidence="10">
    <location>
        <position position="300"/>
    </location>
</feature>
<dbReference type="FunFam" id="1.10.390.10:FF:000003">
    <property type="entry name" value="Leukotriene A(4) hydrolase"/>
    <property type="match status" value="1"/>
</dbReference>
<dbReference type="SUPFAM" id="SSF63737">
    <property type="entry name" value="Leukotriene A4 hydrolase N-terminal domain"/>
    <property type="match status" value="1"/>
</dbReference>
<dbReference type="PANTHER" id="PTHR45726">
    <property type="entry name" value="LEUKOTRIENE A-4 HYDROLASE"/>
    <property type="match status" value="1"/>
</dbReference>
<evidence type="ECO:0000256" key="1">
    <source>
        <dbReference type="ARBA" id="ARBA00004496"/>
    </source>
</evidence>
<evidence type="ECO:0000256" key="13">
    <source>
        <dbReference type="PIRSR" id="PIRSR634015-2"/>
    </source>
</evidence>
<dbReference type="GO" id="GO:0019370">
    <property type="term" value="P:leukotriene biosynthetic process"/>
    <property type="evidence" value="ECO:0007669"/>
    <property type="project" value="UniProtKB-KW"/>
</dbReference>
<dbReference type="NCBIfam" id="TIGR02411">
    <property type="entry name" value="leuko_A4_hydro"/>
    <property type="match status" value="1"/>
</dbReference>
<gene>
    <name evidence="16" type="ORF">CUNI_LOCUS823</name>
</gene>
<sequence length="620" mass="70394">MAAALSPTDPSSYSETAKCQVTSLHWDVAIDFSTQTIVGYVDLSVEKKVENLEDLVLDVRDITVEKVTLPGSGKDCQFEITNPQNVTFGSKLTIKLDSVIEKSFTVSIKYRTSPSASALQWLRPEQTAGKRHPYLFSQCEAIHARSLFPCQDTPSVKFTYTAKVRAPREITVLMSAVRGGAEPASDDSSDLVTTFTMSVPVPSYLVAIVAGDLESRKIGPRSKVWSEKEFVDAAALEFAETETMLQTAEQLMGPYVWGIYDLLVLPPSFPLGGMENPCLTFVTPTILAGDRSLADVIAHEICHSWTGNLVTNKTFEHFWLNEGHTVFFERMILQRMHGELHRQLHAHEGFLDLQTMVDTLTKAGNAPYTRLVPDLKGVDPDDAFSIVPYEKGFSLLYHLQTILGGPAVFEAFLRAYVENFKYKSITTEDWKQFLYTYFSSEEDHKKLDTVDWETWFHGLGMPPYQPNYDLRLAEPGRVLSKRWIEQPDDDLNVFSPGDINNLPSIVIREFLSQLILAEPPLSQAKVKHLEKVYNFNKVRNSEIRFRWLRLCLLVKWEDAIPHVLDFLNDQGRMKFVRPLYRDLYAWEEARPKGVANFLEHRQEMHNTTAGLVAKDLKLEV</sequence>
<name>A0A8S3YIC0_9EUPU</name>
<evidence type="ECO:0000256" key="9">
    <source>
        <dbReference type="ARBA" id="ARBA00023049"/>
    </source>
</evidence>
<dbReference type="GO" id="GO:0070006">
    <property type="term" value="F:metalloaminopeptidase activity"/>
    <property type="evidence" value="ECO:0007669"/>
    <property type="project" value="UniProtKB-ARBA"/>
</dbReference>
<dbReference type="Pfam" id="PF01433">
    <property type="entry name" value="Peptidase_M1"/>
    <property type="match status" value="1"/>
</dbReference>
<evidence type="ECO:0000313" key="16">
    <source>
        <dbReference type="EMBL" id="CAG5115265.1"/>
    </source>
</evidence>
<dbReference type="InterPro" id="IPR034015">
    <property type="entry name" value="M1_LTA4H"/>
</dbReference>
<reference evidence="16" key="1">
    <citation type="submission" date="2021-04" db="EMBL/GenBank/DDBJ databases">
        <authorList>
            <consortium name="Molecular Ecology Group"/>
        </authorList>
    </citation>
    <scope>NUCLEOTIDE SEQUENCE</scope>
</reference>
<dbReference type="Gene3D" id="2.60.40.1730">
    <property type="entry name" value="tricorn interacting facor f3 domain"/>
    <property type="match status" value="1"/>
</dbReference>
<feature type="binding site" evidence="12">
    <location>
        <position position="322"/>
    </location>
    <ligand>
        <name>Zn(2+)</name>
        <dbReference type="ChEBI" id="CHEBI:29105"/>
        <note>catalytic</note>
    </ligand>
</feature>
<dbReference type="InterPro" id="IPR012777">
    <property type="entry name" value="LTA4H"/>
</dbReference>
<feature type="domain" description="Peptidase M1 leukotriene A4 hydrolase/aminopeptidase C-terminal" evidence="15">
    <location>
        <begin position="471"/>
        <end position="616"/>
    </location>
</feature>
<feature type="binding site" evidence="11">
    <location>
        <begin position="572"/>
        <end position="574"/>
    </location>
    <ligand>
        <name>a peptide</name>
        <dbReference type="ChEBI" id="CHEBI:60466"/>
    </ligand>
</feature>
<keyword evidence="14" id="KW-0434">Leukotriene biosynthesis</keyword>
<dbReference type="Gene3D" id="1.10.390.10">
    <property type="entry name" value="Neutral Protease Domain 2"/>
    <property type="match status" value="1"/>
</dbReference>
<keyword evidence="17" id="KW-1185">Reference proteome</keyword>
<dbReference type="Gene3D" id="3.30.2010.30">
    <property type="match status" value="1"/>
</dbReference>
<dbReference type="GO" id="GO:0005829">
    <property type="term" value="C:cytosol"/>
    <property type="evidence" value="ECO:0007669"/>
    <property type="project" value="TreeGrafter"/>
</dbReference>
<evidence type="ECO:0000313" key="17">
    <source>
        <dbReference type="Proteomes" id="UP000678393"/>
    </source>
</evidence>
<comment type="cofactor">
    <cofactor evidence="12 14">
        <name>Zn(2+)</name>
        <dbReference type="ChEBI" id="CHEBI:29105"/>
    </cofactor>
    <text evidence="12 14">Binds 1 zinc ion per subunit.</text>
</comment>
<dbReference type="Gene3D" id="1.25.40.320">
    <property type="entry name" value="Peptidase M1, leukotriene A4 hydrolase/aminopeptidase C-terminal domain"/>
    <property type="match status" value="1"/>
</dbReference>
<dbReference type="InterPro" id="IPR016024">
    <property type="entry name" value="ARM-type_fold"/>
</dbReference>
<feature type="binding site" evidence="12">
    <location>
        <position position="303"/>
    </location>
    <ligand>
        <name>Zn(2+)</name>
        <dbReference type="ChEBI" id="CHEBI:29105"/>
        <note>catalytic</note>
    </ligand>
</feature>